<feature type="compositionally biased region" description="Acidic residues" evidence="6">
    <location>
        <begin position="808"/>
        <end position="817"/>
    </location>
</feature>
<dbReference type="SUPFAM" id="SSF53098">
    <property type="entry name" value="Ribonuclease H-like"/>
    <property type="match status" value="1"/>
</dbReference>
<dbReference type="GO" id="GO:0008270">
    <property type="term" value="F:zinc ion binding"/>
    <property type="evidence" value="ECO:0007669"/>
    <property type="project" value="UniProtKB-KW"/>
</dbReference>
<feature type="compositionally biased region" description="Polar residues" evidence="6">
    <location>
        <begin position="186"/>
        <end position="199"/>
    </location>
</feature>
<feature type="domain" description="DUF659" evidence="7">
    <location>
        <begin position="266"/>
        <end position="403"/>
    </location>
</feature>
<comment type="caution">
    <text evidence="8">The sequence shown here is derived from an EMBL/GenBank/DDBJ whole genome shotgun (WGS) entry which is preliminary data.</text>
</comment>
<evidence type="ECO:0000256" key="6">
    <source>
        <dbReference type="SAM" id="MobiDB-lite"/>
    </source>
</evidence>
<accession>A0A2G8S9Z0</accession>
<dbReference type="AlphaFoldDB" id="A0A2G8S9Z0"/>
<organism evidence="8 9">
    <name type="scientific">Ganoderma sinense ZZ0214-1</name>
    <dbReference type="NCBI Taxonomy" id="1077348"/>
    <lineage>
        <taxon>Eukaryota</taxon>
        <taxon>Fungi</taxon>
        <taxon>Dikarya</taxon>
        <taxon>Basidiomycota</taxon>
        <taxon>Agaricomycotina</taxon>
        <taxon>Agaricomycetes</taxon>
        <taxon>Polyporales</taxon>
        <taxon>Polyporaceae</taxon>
        <taxon>Ganoderma</taxon>
    </lineage>
</organism>
<dbReference type="PANTHER" id="PTHR46481">
    <property type="entry name" value="ZINC FINGER BED DOMAIN-CONTAINING PROTEIN 4"/>
    <property type="match status" value="1"/>
</dbReference>
<dbReference type="InterPro" id="IPR012337">
    <property type="entry name" value="RNaseH-like_sf"/>
</dbReference>
<keyword evidence="5" id="KW-0539">Nucleus</keyword>
<feature type="compositionally biased region" description="Low complexity" evidence="6">
    <location>
        <begin position="153"/>
        <end position="166"/>
    </location>
</feature>
<feature type="compositionally biased region" description="Polar residues" evidence="6">
    <location>
        <begin position="140"/>
        <end position="151"/>
    </location>
</feature>
<evidence type="ECO:0000313" key="8">
    <source>
        <dbReference type="EMBL" id="PIL30398.1"/>
    </source>
</evidence>
<comment type="subcellular location">
    <subcellularLocation>
        <location evidence="1">Nucleus</location>
    </subcellularLocation>
</comment>
<keyword evidence="2" id="KW-0479">Metal-binding</keyword>
<dbReference type="STRING" id="1077348.A0A2G8S9Z0"/>
<dbReference type="PANTHER" id="PTHR46481:SF10">
    <property type="entry name" value="ZINC FINGER BED DOMAIN-CONTAINING PROTEIN 39"/>
    <property type="match status" value="1"/>
</dbReference>
<protein>
    <recommendedName>
        <fullName evidence="7">DUF659 domain-containing protein</fullName>
    </recommendedName>
</protein>
<dbReference type="Proteomes" id="UP000230002">
    <property type="component" value="Unassembled WGS sequence"/>
</dbReference>
<evidence type="ECO:0000256" key="1">
    <source>
        <dbReference type="ARBA" id="ARBA00004123"/>
    </source>
</evidence>
<keyword evidence="3" id="KW-0863">Zinc-finger</keyword>
<evidence type="ECO:0000256" key="3">
    <source>
        <dbReference type="ARBA" id="ARBA00022771"/>
    </source>
</evidence>
<dbReference type="OrthoDB" id="2423954at2759"/>
<proteinExistence type="predicted"/>
<feature type="region of interest" description="Disordered" evidence="6">
    <location>
        <begin position="744"/>
        <end position="795"/>
    </location>
</feature>
<dbReference type="EMBL" id="AYKW01000015">
    <property type="protein sequence ID" value="PIL30398.1"/>
    <property type="molecule type" value="Genomic_DNA"/>
</dbReference>
<gene>
    <name evidence="8" type="ORF">GSI_07584</name>
</gene>
<evidence type="ECO:0000256" key="2">
    <source>
        <dbReference type="ARBA" id="ARBA00022723"/>
    </source>
</evidence>
<evidence type="ECO:0000313" key="9">
    <source>
        <dbReference type="Proteomes" id="UP000230002"/>
    </source>
</evidence>
<sequence length="928" mass="103060">MSLPTQKKLADDWIKNQFDGNGTRPGRDKSHWNRWCRSCLSARVQRSLHQEMDQHAAGTLPIVRSEEAIKNHILGNPTSEMPKPMPSKLEKLLSHLVSCREVTDTVRSHATILQGLRNPRKAAHGTRGTGNKENTRPVLASSQRMLNTPTPISRGSSASSQSTSPSHGVKRSFSATDMAGDAGMSDMNQSGATILSSPQDATTAADVEEILDNIDEEGSEFPYSIAVDFQADVFKLLITGNVAFRAVEVPYWRAFFRKWIPGAPLPSRQAISGRILDSEAKRVVDGMKFHLKNRYSTGQSDGWKNTAKASIIGSMVNAEYEAHILHAHDVSSLPKTAETLLTIVEAEIEFCEHVLDLIIAAWCTDGGGDCAKMRRLLQKKYPHLATPHCWAHQVRLVLGSYLKSKTPSVATIELMLEAIKWFNNHSRALGLLKEEQRARLPGGEGKVLALLRPCETRWTAHVVSAGCFLKLQKPIRGCILDHRKELIACAGKEQAQKDKAVHLLTEIEKPEFWQLLSEAHRHLEPLAIATNATQGDHARLDVVLITLGNLYHTYCDTATYGSETQAIMHKSLEARWKNTGKERELYILAIVLNPMLRTAPFRENNPLLTPQNLWAIFKRNYTRMEQRETDLELKTAFSEYLAGVGEWSDEGMGLTEALEFVEHTGEPVNLITLWRALDTKDKHGRNGLVKFAMRLFSIVPNSAMIERIFSRFGTVHNKLRNRLHPEKVRKVVLVKADIDRVYGNGRPQQRRRFGVREDPDLDDESHATQDTTVQPAADSHEPPSAADVPPQSPQSFTSLAANLINAVDNDDNEDNSEDSSTTARAESDVSHTSQSQSSSSVSSTLPPHETASIPRAEALCLRNLFQYPPVGAVASEPTPSTSTASSNPLTTFWALSKLNLEAEQAEYDKEEAEAEQQAMDMESDAVSE</sequence>
<name>A0A2G8S9Z0_9APHY</name>
<feature type="region of interest" description="Disordered" evidence="6">
    <location>
        <begin position="907"/>
        <end position="928"/>
    </location>
</feature>
<evidence type="ECO:0000256" key="5">
    <source>
        <dbReference type="ARBA" id="ARBA00023242"/>
    </source>
</evidence>
<keyword evidence="9" id="KW-1185">Reference proteome</keyword>
<dbReference type="InterPro" id="IPR007021">
    <property type="entry name" value="DUF659"/>
</dbReference>
<dbReference type="Pfam" id="PF04937">
    <property type="entry name" value="DUF659"/>
    <property type="match status" value="1"/>
</dbReference>
<feature type="compositionally biased region" description="Low complexity" evidence="6">
    <location>
        <begin position="830"/>
        <end position="844"/>
    </location>
</feature>
<feature type="region of interest" description="Disordered" evidence="6">
    <location>
        <begin position="112"/>
        <end position="199"/>
    </location>
</feature>
<evidence type="ECO:0000259" key="7">
    <source>
        <dbReference type="Pfam" id="PF04937"/>
    </source>
</evidence>
<reference evidence="8 9" key="1">
    <citation type="journal article" date="2015" name="Sci. Rep.">
        <title>Chromosome-level genome map provides insights into diverse defense mechanisms in the medicinal fungus Ganoderma sinense.</title>
        <authorList>
            <person name="Zhu Y."/>
            <person name="Xu J."/>
            <person name="Sun C."/>
            <person name="Zhou S."/>
            <person name="Xu H."/>
            <person name="Nelson D.R."/>
            <person name="Qian J."/>
            <person name="Song J."/>
            <person name="Luo H."/>
            <person name="Xiang L."/>
            <person name="Li Y."/>
            <person name="Xu Z."/>
            <person name="Ji A."/>
            <person name="Wang L."/>
            <person name="Lu S."/>
            <person name="Hayward A."/>
            <person name="Sun W."/>
            <person name="Li X."/>
            <person name="Schwartz D.C."/>
            <person name="Wang Y."/>
            <person name="Chen S."/>
        </authorList>
    </citation>
    <scope>NUCLEOTIDE SEQUENCE [LARGE SCALE GENOMIC DNA]</scope>
    <source>
        <strain evidence="8 9">ZZ0214-1</strain>
    </source>
</reference>
<dbReference type="InterPro" id="IPR052035">
    <property type="entry name" value="ZnF_BED_domain_contain"/>
</dbReference>
<evidence type="ECO:0000256" key="4">
    <source>
        <dbReference type="ARBA" id="ARBA00022833"/>
    </source>
</evidence>
<feature type="region of interest" description="Disordered" evidence="6">
    <location>
        <begin position="808"/>
        <end position="850"/>
    </location>
</feature>
<dbReference type="GO" id="GO:0005634">
    <property type="term" value="C:nucleus"/>
    <property type="evidence" value="ECO:0007669"/>
    <property type="project" value="UniProtKB-SubCell"/>
</dbReference>
<keyword evidence="4" id="KW-0862">Zinc</keyword>